<dbReference type="EMBL" id="CP003379">
    <property type="protein sequence ID" value="AFL89529.1"/>
    <property type="molecule type" value="Genomic_DNA"/>
</dbReference>
<evidence type="ECO:0000256" key="4">
    <source>
        <dbReference type="ARBA" id="ARBA00023239"/>
    </source>
</evidence>
<dbReference type="InterPro" id="IPR001926">
    <property type="entry name" value="TrpB-like_PALP"/>
</dbReference>
<dbReference type="GO" id="GO:0004794">
    <property type="term" value="F:threonine deaminase activity"/>
    <property type="evidence" value="ECO:0007669"/>
    <property type="project" value="TreeGrafter"/>
</dbReference>
<dbReference type="RefSeq" id="WP_014786790.1">
    <property type="nucleotide sequence ID" value="NC_018014.1"/>
</dbReference>
<dbReference type="CDD" id="cd01562">
    <property type="entry name" value="Thr-dehyd"/>
    <property type="match status" value="1"/>
</dbReference>
<protein>
    <submittedName>
        <fullName evidence="6">Threonine dehydratase</fullName>
    </submittedName>
</protein>
<evidence type="ECO:0000256" key="1">
    <source>
        <dbReference type="ARBA" id="ARBA00001933"/>
    </source>
</evidence>
<dbReference type="Proteomes" id="UP000006056">
    <property type="component" value="Chromosome"/>
</dbReference>
<dbReference type="GO" id="GO:0006567">
    <property type="term" value="P:L-threonine catabolic process"/>
    <property type="evidence" value="ECO:0007669"/>
    <property type="project" value="TreeGrafter"/>
</dbReference>
<proteinExistence type="inferred from homology"/>
<dbReference type="OrthoDB" id="9811476at2"/>
<evidence type="ECO:0000313" key="6">
    <source>
        <dbReference type="EMBL" id="AFL89529.1"/>
    </source>
</evidence>
<dbReference type="eggNOG" id="COG1171">
    <property type="taxonomic scope" value="Bacteria"/>
</dbReference>
<dbReference type="InterPro" id="IPR036052">
    <property type="entry name" value="TrpB-like_PALP_sf"/>
</dbReference>
<sequence length="337" mass="35479">MPNVTEALITLDDIQSARDRIAGTAIVTGLYKLDTQRMIAAGFHIPTTAEIWLKAENEQPIGSFKLRGAYNKIASLTPEELQRGVITYSSGNHAQGVAFAARALGAKAVIVMPESAPLIKREATIALGGEVVLVGPASLERKQKAEELVAQHGYIMVPPYDDTFIIAGQATCGLEITEQAPDADLVLSPVSGGGLLSGVATAVKLAGSKAQVWGCEPELAADAHESFRTKTLVEWQGAQTTRTIADGLRTQSLGERNFAHILEFVDGIVTVTEEEILQATRVLLLATDIVPEPSGAVTLAVALFHAAKLPPASKIVAVVSGGNIDPGLHQELIAAKA</sequence>
<dbReference type="PANTHER" id="PTHR48078:SF6">
    <property type="entry name" value="L-THREONINE DEHYDRATASE CATABOLIC TDCB"/>
    <property type="match status" value="1"/>
</dbReference>
<name>I3ZJW1_TERRK</name>
<dbReference type="AlphaFoldDB" id="I3ZJW1"/>
<comment type="cofactor">
    <cofactor evidence="1">
        <name>pyridoxal 5'-phosphate</name>
        <dbReference type="ChEBI" id="CHEBI:597326"/>
    </cofactor>
</comment>
<keyword evidence="4" id="KW-0456">Lyase</keyword>
<evidence type="ECO:0000256" key="3">
    <source>
        <dbReference type="ARBA" id="ARBA00022898"/>
    </source>
</evidence>
<dbReference type="GO" id="GO:0006565">
    <property type="term" value="P:L-serine catabolic process"/>
    <property type="evidence" value="ECO:0007669"/>
    <property type="project" value="TreeGrafter"/>
</dbReference>
<keyword evidence="7" id="KW-1185">Reference proteome</keyword>
<reference evidence="6 7" key="1">
    <citation type="submission" date="2012-06" db="EMBL/GenBank/DDBJ databases">
        <title>Complete genome of Terriglobus roseus DSM 18391.</title>
        <authorList>
            <consortium name="US DOE Joint Genome Institute (JGI-PGF)"/>
            <person name="Lucas S."/>
            <person name="Copeland A."/>
            <person name="Lapidus A."/>
            <person name="Glavina del Rio T."/>
            <person name="Dalin E."/>
            <person name="Tice H."/>
            <person name="Bruce D."/>
            <person name="Goodwin L."/>
            <person name="Pitluck S."/>
            <person name="Peters L."/>
            <person name="Mikhailova N."/>
            <person name="Munk A.C.C."/>
            <person name="Kyrpides N."/>
            <person name="Mavromatis K."/>
            <person name="Ivanova N."/>
            <person name="Brettin T."/>
            <person name="Detter J.C."/>
            <person name="Han C."/>
            <person name="Larimer F."/>
            <person name="Land M."/>
            <person name="Hauser L."/>
            <person name="Markowitz V."/>
            <person name="Cheng J.-F."/>
            <person name="Hugenholtz P."/>
            <person name="Woyke T."/>
            <person name="Wu D."/>
            <person name="Brambilla E."/>
            <person name="Klenk H.-P."/>
            <person name="Eisen J.A."/>
        </authorList>
    </citation>
    <scope>NUCLEOTIDE SEQUENCE [LARGE SCALE GENOMIC DNA]</scope>
    <source>
        <strain evidence="7">DSM 18391 / NRRL B-41598 / KBS 63</strain>
    </source>
</reference>
<dbReference type="SUPFAM" id="SSF53686">
    <property type="entry name" value="Tryptophan synthase beta subunit-like PLP-dependent enzymes"/>
    <property type="match status" value="1"/>
</dbReference>
<dbReference type="Gene3D" id="3.40.50.1100">
    <property type="match status" value="2"/>
</dbReference>
<dbReference type="InterPro" id="IPR050147">
    <property type="entry name" value="Ser/Thr_Dehydratase"/>
</dbReference>
<dbReference type="FunFam" id="3.40.50.1100:FF:000005">
    <property type="entry name" value="Threonine dehydratase catabolic"/>
    <property type="match status" value="1"/>
</dbReference>
<keyword evidence="3" id="KW-0663">Pyridoxal phosphate</keyword>
<dbReference type="STRING" id="926566.Terro_3312"/>
<dbReference type="KEGG" id="trs:Terro_3312"/>
<accession>I3ZJW1</accession>
<dbReference type="HOGENOM" id="CLU_021152_4_2_0"/>
<evidence type="ECO:0000256" key="2">
    <source>
        <dbReference type="ARBA" id="ARBA00010869"/>
    </source>
</evidence>
<evidence type="ECO:0000259" key="5">
    <source>
        <dbReference type="Pfam" id="PF00291"/>
    </source>
</evidence>
<dbReference type="GO" id="GO:0009097">
    <property type="term" value="P:isoleucine biosynthetic process"/>
    <property type="evidence" value="ECO:0007669"/>
    <property type="project" value="TreeGrafter"/>
</dbReference>
<comment type="similarity">
    <text evidence="2">Belongs to the serine/threonine dehydratase family.</text>
</comment>
<gene>
    <name evidence="6" type="ordered locus">Terro_3312</name>
</gene>
<dbReference type="GO" id="GO:0003941">
    <property type="term" value="F:L-serine ammonia-lyase activity"/>
    <property type="evidence" value="ECO:0007669"/>
    <property type="project" value="TreeGrafter"/>
</dbReference>
<feature type="domain" description="Tryptophan synthase beta chain-like PALP" evidence="5">
    <location>
        <begin position="49"/>
        <end position="321"/>
    </location>
</feature>
<dbReference type="PATRIC" id="fig|926566.3.peg.3259"/>
<dbReference type="Pfam" id="PF00291">
    <property type="entry name" value="PALP"/>
    <property type="match status" value="1"/>
</dbReference>
<organism evidence="6 7">
    <name type="scientific">Terriglobus roseus (strain DSM 18391 / NRRL B-41598 / KBS 63)</name>
    <dbReference type="NCBI Taxonomy" id="926566"/>
    <lineage>
        <taxon>Bacteria</taxon>
        <taxon>Pseudomonadati</taxon>
        <taxon>Acidobacteriota</taxon>
        <taxon>Terriglobia</taxon>
        <taxon>Terriglobales</taxon>
        <taxon>Acidobacteriaceae</taxon>
        <taxon>Terriglobus</taxon>
    </lineage>
</organism>
<dbReference type="PANTHER" id="PTHR48078">
    <property type="entry name" value="THREONINE DEHYDRATASE, MITOCHONDRIAL-RELATED"/>
    <property type="match status" value="1"/>
</dbReference>
<evidence type="ECO:0000313" key="7">
    <source>
        <dbReference type="Proteomes" id="UP000006056"/>
    </source>
</evidence>